<protein>
    <submittedName>
        <fullName evidence="2">Glycerophosphoryl diester phosphodiesterase</fullName>
        <ecNumber evidence="2">3.1.4.46</ecNumber>
    </submittedName>
</protein>
<sequence>MTTADLSTTGPGRNARTVQVVAHRGSSAALPEHTLAAYRLALAEGADAVECDVRLTADRQLVCVHDRTIARVSDGGRRVVSTLTLAQLEAYDFGSWKPGGTEAERADPERRPVLRLSSLLELVADCGRRVDLAIETKHPVRYRGAVEHELLRTLARFGVGGAAAGDQGEPDRPHARLMSFSGLALGRLRTAEPAFPRVFLFEHATALRLWPGAGLPGGATIAGPGIELVRRKPELVTRLRAAGHRVHVWTVDRPEDVALCLELGVEAIITNRPRDVLAQLGR</sequence>
<dbReference type="InterPro" id="IPR017946">
    <property type="entry name" value="PLC-like_Pdiesterase_TIM-brl"/>
</dbReference>
<proteinExistence type="predicted"/>
<dbReference type="GO" id="GO:0006629">
    <property type="term" value="P:lipid metabolic process"/>
    <property type="evidence" value="ECO:0007669"/>
    <property type="project" value="InterPro"/>
</dbReference>
<dbReference type="SUPFAM" id="SSF51695">
    <property type="entry name" value="PLC-like phosphodiesterases"/>
    <property type="match status" value="1"/>
</dbReference>
<dbReference type="PROSITE" id="PS51704">
    <property type="entry name" value="GP_PDE"/>
    <property type="match status" value="1"/>
</dbReference>
<comment type="caution">
    <text evidence="2">The sequence shown here is derived from an EMBL/GenBank/DDBJ whole genome shotgun (WGS) entry which is preliminary data.</text>
</comment>
<accession>A0A7W7R3S6</accession>
<evidence type="ECO:0000313" key="2">
    <source>
        <dbReference type="EMBL" id="MBB4924649.1"/>
    </source>
</evidence>
<reference evidence="2 3" key="1">
    <citation type="submission" date="2020-08" db="EMBL/GenBank/DDBJ databases">
        <title>Sequencing the genomes of 1000 actinobacteria strains.</title>
        <authorList>
            <person name="Klenk H.-P."/>
        </authorList>
    </citation>
    <scope>NUCLEOTIDE SEQUENCE [LARGE SCALE GENOMIC DNA]</scope>
    <source>
        <strain evidence="2 3">DSM 41654</strain>
    </source>
</reference>
<dbReference type="Proteomes" id="UP000540506">
    <property type="component" value="Unassembled WGS sequence"/>
</dbReference>
<dbReference type="Pfam" id="PF03009">
    <property type="entry name" value="GDPD"/>
    <property type="match status" value="1"/>
</dbReference>
<dbReference type="AlphaFoldDB" id="A0A7W7R3S6"/>
<feature type="domain" description="GP-PDE" evidence="1">
    <location>
        <begin position="18"/>
        <end position="280"/>
    </location>
</feature>
<keyword evidence="2" id="KW-0378">Hydrolase</keyword>
<dbReference type="RefSeq" id="WP_184936568.1">
    <property type="nucleotide sequence ID" value="NZ_JACHJV010000001.1"/>
</dbReference>
<gene>
    <name evidence="2" type="ORF">FHR34_003642</name>
</gene>
<dbReference type="EMBL" id="JACHJV010000001">
    <property type="protein sequence ID" value="MBB4924649.1"/>
    <property type="molecule type" value="Genomic_DNA"/>
</dbReference>
<dbReference type="PANTHER" id="PTHR46211:SF13">
    <property type="entry name" value="GLYCEROPHOSPHODIESTER PHOSPHODIESTERASE 1-RELATED"/>
    <property type="match status" value="1"/>
</dbReference>
<name>A0A7W7R3S6_KITKI</name>
<dbReference type="InterPro" id="IPR030395">
    <property type="entry name" value="GP_PDE_dom"/>
</dbReference>
<organism evidence="2 3">
    <name type="scientific">Kitasatospora kifunensis</name>
    <name type="common">Streptomyces kifunensis</name>
    <dbReference type="NCBI Taxonomy" id="58351"/>
    <lineage>
        <taxon>Bacteria</taxon>
        <taxon>Bacillati</taxon>
        <taxon>Actinomycetota</taxon>
        <taxon>Actinomycetes</taxon>
        <taxon>Kitasatosporales</taxon>
        <taxon>Streptomycetaceae</taxon>
        <taxon>Kitasatospora</taxon>
    </lineage>
</organism>
<evidence type="ECO:0000259" key="1">
    <source>
        <dbReference type="PROSITE" id="PS51704"/>
    </source>
</evidence>
<dbReference type="EC" id="3.1.4.46" evidence="2"/>
<keyword evidence="3" id="KW-1185">Reference proteome</keyword>
<dbReference type="PANTHER" id="PTHR46211">
    <property type="entry name" value="GLYCEROPHOSPHORYL DIESTER PHOSPHODIESTERASE"/>
    <property type="match status" value="1"/>
</dbReference>
<dbReference type="Gene3D" id="3.20.20.190">
    <property type="entry name" value="Phosphatidylinositol (PI) phosphodiesterase"/>
    <property type="match status" value="1"/>
</dbReference>
<dbReference type="GO" id="GO:0008889">
    <property type="term" value="F:glycerophosphodiester phosphodiesterase activity"/>
    <property type="evidence" value="ECO:0007669"/>
    <property type="project" value="UniProtKB-EC"/>
</dbReference>
<evidence type="ECO:0000313" key="3">
    <source>
        <dbReference type="Proteomes" id="UP000540506"/>
    </source>
</evidence>